<keyword evidence="4 8" id="KW-0812">Transmembrane</keyword>
<feature type="transmembrane region" description="Helical" evidence="8">
    <location>
        <begin position="244"/>
        <end position="263"/>
    </location>
</feature>
<name>A0ABV3XUY0_9RHOB</name>
<feature type="transmembrane region" description="Helical" evidence="8">
    <location>
        <begin position="7"/>
        <end position="28"/>
    </location>
</feature>
<dbReference type="InterPro" id="IPR003445">
    <property type="entry name" value="Cat_transpt"/>
</dbReference>
<gene>
    <name evidence="9" type="ORF">Ga0609869_002332</name>
</gene>
<proteinExistence type="predicted"/>
<evidence type="ECO:0000256" key="8">
    <source>
        <dbReference type="SAM" id="Phobius"/>
    </source>
</evidence>
<evidence type="ECO:0000256" key="4">
    <source>
        <dbReference type="ARBA" id="ARBA00022692"/>
    </source>
</evidence>
<evidence type="ECO:0000256" key="2">
    <source>
        <dbReference type="ARBA" id="ARBA00022448"/>
    </source>
</evidence>
<sequence>MRRVFDLPFVVILIGIGALAMFVPALHAFAVRDWLTARSFLYAASLFTMLAALLAVASVNSHSRNQARSHLLAMLGAYVALPLMLAVPFHEAVRNTTFLNAYFEMVSSITTTGASLFEPARLAPSVHLWRALVGWLGGFFLWITAISILAPMNLGGFEVTATDRGVGQSPREEGDVRQSIDPRERLVRFSGQLLPVYTGLTGGLWVLMLIAGEGPFVAICHAMSTMATSGISPVGGVAGGSSGLPGEALLFVFFVFALSRQTFMLDFRPEGWRRLARDTEFRFGLTIALMVPVFLFVRHWLGAYEVASQENLLAALSAFWGSVFTVLSYLTTTGFVSADWSAAQDWSGLDTPGLILAGLAVFGGGVATTAGGVKLLRIYALYKHGLREMEKLVHPSSVGGAGAYARRIRRQGAQIAFVFFMLFALSVSVVMVALALAGLDFENAMVLTVAALTTTGPLAVTAGEAGGGYASLSDGAKLVLAAAMVLGRLETLAIIALLNPEFWRT</sequence>
<evidence type="ECO:0000256" key="7">
    <source>
        <dbReference type="ARBA" id="ARBA00023136"/>
    </source>
</evidence>
<keyword evidence="3" id="KW-1003">Cell membrane</keyword>
<feature type="transmembrane region" description="Helical" evidence="8">
    <location>
        <begin position="415"/>
        <end position="439"/>
    </location>
</feature>
<keyword evidence="10" id="KW-1185">Reference proteome</keyword>
<evidence type="ECO:0000256" key="5">
    <source>
        <dbReference type="ARBA" id="ARBA00022989"/>
    </source>
</evidence>
<evidence type="ECO:0000313" key="9">
    <source>
        <dbReference type="EMBL" id="MEX5728979.1"/>
    </source>
</evidence>
<feature type="transmembrane region" description="Helical" evidence="8">
    <location>
        <begin position="283"/>
        <end position="301"/>
    </location>
</feature>
<keyword evidence="6" id="KW-0406">Ion transport</keyword>
<dbReference type="EMBL" id="JBEHHI010000002">
    <property type="protein sequence ID" value="MEX5728979.1"/>
    <property type="molecule type" value="Genomic_DNA"/>
</dbReference>
<dbReference type="Proteomes" id="UP001560019">
    <property type="component" value="Unassembled WGS sequence"/>
</dbReference>
<feature type="transmembrane region" description="Helical" evidence="8">
    <location>
        <begin position="313"/>
        <end position="335"/>
    </location>
</feature>
<evidence type="ECO:0000256" key="6">
    <source>
        <dbReference type="ARBA" id="ARBA00023065"/>
    </source>
</evidence>
<keyword evidence="7 8" id="KW-0472">Membrane</keyword>
<organism evidence="9 10">
    <name type="scientific">Rhodovulum iodosum</name>
    <dbReference type="NCBI Taxonomy" id="68291"/>
    <lineage>
        <taxon>Bacteria</taxon>
        <taxon>Pseudomonadati</taxon>
        <taxon>Pseudomonadota</taxon>
        <taxon>Alphaproteobacteria</taxon>
        <taxon>Rhodobacterales</taxon>
        <taxon>Paracoccaceae</taxon>
        <taxon>Rhodovulum</taxon>
    </lineage>
</organism>
<keyword evidence="2" id="KW-0813">Transport</keyword>
<dbReference type="PANTHER" id="PTHR32024:SF3">
    <property type="entry name" value="TRK SYSTEM POTASSIUM UPTAKE PROTEIN"/>
    <property type="match status" value="1"/>
</dbReference>
<evidence type="ECO:0000313" key="10">
    <source>
        <dbReference type="Proteomes" id="UP001560019"/>
    </source>
</evidence>
<comment type="caution">
    <text evidence="9">The sequence shown here is derived from an EMBL/GenBank/DDBJ whole genome shotgun (WGS) entry which is preliminary data.</text>
</comment>
<evidence type="ECO:0000256" key="1">
    <source>
        <dbReference type="ARBA" id="ARBA00004651"/>
    </source>
</evidence>
<dbReference type="PANTHER" id="PTHR32024">
    <property type="entry name" value="TRK SYSTEM POTASSIUM UPTAKE PROTEIN TRKG-RELATED"/>
    <property type="match status" value="1"/>
</dbReference>
<feature type="transmembrane region" description="Helical" evidence="8">
    <location>
        <begin position="445"/>
        <end position="466"/>
    </location>
</feature>
<protein>
    <submittedName>
        <fullName evidence="9">Trk system potassium uptake protein TrkH</fullName>
    </submittedName>
</protein>
<dbReference type="RefSeq" id="WP_342772208.1">
    <property type="nucleotide sequence ID" value="NZ_JBEHHI010000002.1"/>
</dbReference>
<feature type="transmembrane region" description="Helical" evidence="8">
    <location>
        <begin position="478"/>
        <end position="498"/>
    </location>
</feature>
<comment type="subcellular location">
    <subcellularLocation>
        <location evidence="1">Cell membrane</location>
        <topology evidence="1">Multi-pass membrane protein</topology>
    </subcellularLocation>
</comment>
<feature type="transmembrane region" description="Helical" evidence="8">
    <location>
        <begin position="355"/>
        <end position="382"/>
    </location>
</feature>
<keyword evidence="5 8" id="KW-1133">Transmembrane helix</keyword>
<accession>A0ABV3XUY0</accession>
<feature type="transmembrane region" description="Helical" evidence="8">
    <location>
        <begin position="129"/>
        <end position="150"/>
    </location>
</feature>
<evidence type="ECO:0000256" key="3">
    <source>
        <dbReference type="ARBA" id="ARBA00022475"/>
    </source>
</evidence>
<feature type="transmembrane region" description="Helical" evidence="8">
    <location>
        <begin position="71"/>
        <end position="89"/>
    </location>
</feature>
<dbReference type="Pfam" id="PF02386">
    <property type="entry name" value="TrkH"/>
    <property type="match status" value="1"/>
</dbReference>
<reference evidence="9 10" key="1">
    <citation type="submission" date="2024-06" db="EMBL/GenBank/DDBJ databases">
        <title>Genome of Rhodovulum iodosum, a marine photoferrotroph.</title>
        <authorList>
            <person name="Bianchini G."/>
            <person name="Nikeleit V."/>
            <person name="Kappler A."/>
            <person name="Bryce C."/>
            <person name="Sanchez-Baracaldo P."/>
        </authorList>
    </citation>
    <scope>NUCLEOTIDE SEQUENCE [LARGE SCALE GENOMIC DNA]</scope>
    <source>
        <strain evidence="9 10">UT/N1</strain>
    </source>
</reference>
<feature type="transmembrane region" description="Helical" evidence="8">
    <location>
        <begin position="40"/>
        <end position="59"/>
    </location>
</feature>